<dbReference type="RefSeq" id="WP_073458677.1">
    <property type="nucleotide sequence ID" value="NZ_CALGVN010000010.1"/>
</dbReference>
<evidence type="ECO:0000313" key="1">
    <source>
        <dbReference type="EMBL" id="SHL00730.1"/>
    </source>
</evidence>
<dbReference type="Proteomes" id="UP000184363">
    <property type="component" value="Unassembled WGS sequence"/>
</dbReference>
<reference evidence="1 2" key="1">
    <citation type="submission" date="2016-11" db="EMBL/GenBank/DDBJ databases">
        <authorList>
            <person name="Jaros S."/>
            <person name="Januszkiewicz K."/>
            <person name="Wedrychowicz H."/>
        </authorList>
    </citation>
    <scope>NUCLEOTIDE SEQUENCE [LARGE SCALE GENOMIC DNA]</scope>
    <source>
        <strain evidence="1 2">DSM 43832</strain>
    </source>
</reference>
<dbReference type="STRING" id="1848.SAMN05443637_11624"/>
<organism evidence="1 2">
    <name type="scientific">Pseudonocardia thermophila</name>
    <dbReference type="NCBI Taxonomy" id="1848"/>
    <lineage>
        <taxon>Bacteria</taxon>
        <taxon>Bacillati</taxon>
        <taxon>Actinomycetota</taxon>
        <taxon>Actinomycetes</taxon>
        <taxon>Pseudonocardiales</taxon>
        <taxon>Pseudonocardiaceae</taxon>
        <taxon>Pseudonocardia</taxon>
    </lineage>
</organism>
<keyword evidence="2" id="KW-1185">Reference proteome</keyword>
<dbReference type="AlphaFoldDB" id="A0A1M6X421"/>
<proteinExistence type="predicted"/>
<accession>A0A1M6X421</accession>
<name>A0A1M6X421_PSETH</name>
<protein>
    <submittedName>
        <fullName evidence="1">Uncharacterized protein</fullName>
    </submittedName>
</protein>
<dbReference type="EMBL" id="FRAP01000016">
    <property type="protein sequence ID" value="SHL00730.1"/>
    <property type="molecule type" value="Genomic_DNA"/>
</dbReference>
<sequence length="89" mass="8902">MVGLHRDPELLRAHSRTAAALAATAAAAVDGGRDLDVVPVVAAEVDRLVAAVGRAVAELEDTAAALAAAAEVAGVDAELADRIRRALGP</sequence>
<gene>
    <name evidence="1" type="ORF">SAMN05443637_11624</name>
</gene>
<evidence type="ECO:0000313" key="2">
    <source>
        <dbReference type="Proteomes" id="UP000184363"/>
    </source>
</evidence>